<feature type="transmembrane region" description="Helical" evidence="12">
    <location>
        <begin position="130"/>
        <end position="152"/>
    </location>
</feature>
<dbReference type="Pfam" id="PF04188">
    <property type="entry name" value="Mannosyl_trans2"/>
    <property type="match status" value="1"/>
</dbReference>
<dbReference type="PANTHER" id="PTHR12468:SF2">
    <property type="entry name" value="GPI MANNOSYLTRANSFERASE 2"/>
    <property type="match status" value="1"/>
</dbReference>
<evidence type="ECO:0000256" key="3">
    <source>
        <dbReference type="ARBA" id="ARBA00008698"/>
    </source>
</evidence>
<dbReference type="GO" id="GO:0006506">
    <property type="term" value="P:GPI anchor biosynthetic process"/>
    <property type="evidence" value="ECO:0007669"/>
    <property type="project" value="UniProtKB-KW"/>
</dbReference>
<reference evidence="13" key="1">
    <citation type="submission" date="2020-07" db="EMBL/GenBank/DDBJ databases">
        <authorList>
            <person name="Nieuwenhuis M."/>
            <person name="Van De Peppel L.J.J."/>
        </authorList>
    </citation>
    <scope>NUCLEOTIDE SEQUENCE</scope>
    <source>
        <strain evidence="13">AP01</strain>
        <tissue evidence="13">Mycelium</tissue>
    </source>
</reference>
<evidence type="ECO:0000256" key="12">
    <source>
        <dbReference type="RuleBase" id="RU363112"/>
    </source>
</evidence>
<keyword evidence="7 12" id="KW-0808">Transferase</keyword>
<sequence length="257" mass="28613">MLFAARQSWLLATLCFTLAAAFRSNGIVLAGYLVWGLVAHPFLTHRNISLPKSLYALLLSTCVFLPFLYHNYTAYLLFCFPPHSTPTPQWCTHTPPSIYTHVQSTYWNVGFLRYWSPSQIPNFILGAPPLALLIAFSVSRLVIIAPGVLASLRGSPQASVVPDAHALAPTSILPHILHTLFMCTTLLFFSHTQIVLRLAAALPTLYWGAAWLLVRDLDAGNHRKTSHGWPWGKIWVWWSALWGTASLALWAAFLPPA</sequence>
<gene>
    <name evidence="13" type="ORF">DXG03_003886</name>
</gene>
<keyword evidence="5 12" id="KW-0337">GPI-anchor biosynthesis</keyword>
<comment type="similarity">
    <text evidence="3 12">Belongs to the PIGV family.</text>
</comment>
<evidence type="ECO:0000256" key="1">
    <source>
        <dbReference type="ARBA" id="ARBA00004477"/>
    </source>
</evidence>
<evidence type="ECO:0000256" key="2">
    <source>
        <dbReference type="ARBA" id="ARBA00004687"/>
    </source>
</evidence>
<feature type="transmembrane region" description="Helical" evidence="12">
    <location>
        <begin position="54"/>
        <end position="78"/>
    </location>
</feature>
<comment type="subcellular location">
    <subcellularLocation>
        <location evidence="1 12">Endoplasmic reticulum membrane</location>
        <topology evidence="1 12">Multi-pass membrane protein</topology>
    </subcellularLocation>
</comment>
<dbReference type="GO" id="GO:0031501">
    <property type="term" value="C:mannosyltransferase complex"/>
    <property type="evidence" value="ECO:0007669"/>
    <property type="project" value="TreeGrafter"/>
</dbReference>
<dbReference type="EMBL" id="JABCKV010000023">
    <property type="protein sequence ID" value="KAG5646289.1"/>
    <property type="molecule type" value="Genomic_DNA"/>
</dbReference>
<keyword evidence="9 12" id="KW-0256">Endoplasmic reticulum</keyword>
<feature type="transmembrane region" description="Helical" evidence="12">
    <location>
        <begin position="234"/>
        <end position="254"/>
    </location>
</feature>
<comment type="caution">
    <text evidence="13">The sequence shown here is derived from an EMBL/GenBank/DDBJ whole genome shotgun (WGS) entry which is preliminary data.</text>
</comment>
<dbReference type="OrthoDB" id="10252502at2759"/>
<evidence type="ECO:0000256" key="10">
    <source>
        <dbReference type="ARBA" id="ARBA00022989"/>
    </source>
</evidence>
<proteinExistence type="inferred from homology"/>
<evidence type="ECO:0000256" key="11">
    <source>
        <dbReference type="ARBA" id="ARBA00023136"/>
    </source>
</evidence>
<evidence type="ECO:0000313" key="14">
    <source>
        <dbReference type="Proteomes" id="UP000775547"/>
    </source>
</evidence>
<keyword evidence="6 12" id="KW-0328">Glycosyltransferase</keyword>
<dbReference type="PANTHER" id="PTHR12468">
    <property type="entry name" value="GPI MANNOSYLTRANSFERASE 2"/>
    <property type="match status" value="1"/>
</dbReference>
<protein>
    <recommendedName>
        <fullName evidence="4 12">GPI mannosyltransferase 2</fullName>
        <ecNumber evidence="12">2.4.1.-</ecNumber>
    </recommendedName>
</protein>
<dbReference type="Proteomes" id="UP000775547">
    <property type="component" value="Unassembled WGS sequence"/>
</dbReference>
<evidence type="ECO:0000256" key="9">
    <source>
        <dbReference type="ARBA" id="ARBA00022824"/>
    </source>
</evidence>
<evidence type="ECO:0000256" key="6">
    <source>
        <dbReference type="ARBA" id="ARBA00022676"/>
    </source>
</evidence>
<accession>A0A9P7KEE3</accession>
<comment type="pathway">
    <text evidence="2 12">Glycolipid biosynthesis; glycosylphosphatidylinositol-anchor biosynthesis.</text>
</comment>
<comment type="function">
    <text evidence="12">Mannosyltransferase involved in glycosylphosphatidylinositol-anchor biosynthesis.</text>
</comment>
<dbReference type="InterPro" id="IPR007315">
    <property type="entry name" value="PIG-V/Gpi18"/>
</dbReference>
<feature type="transmembrane region" description="Helical" evidence="12">
    <location>
        <begin position="172"/>
        <end position="189"/>
    </location>
</feature>
<name>A0A9P7KEE3_9AGAR</name>
<evidence type="ECO:0000256" key="5">
    <source>
        <dbReference type="ARBA" id="ARBA00022502"/>
    </source>
</evidence>
<dbReference type="GO" id="GO:0000009">
    <property type="term" value="F:alpha-1,6-mannosyltransferase activity"/>
    <property type="evidence" value="ECO:0007669"/>
    <property type="project" value="InterPro"/>
</dbReference>
<keyword evidence="8 12" id="KW-0812">Transmembrane</keyword>
<dbReference type="EC" id="2.4.1.-" evidence="12"/>
<organism evidence="13 14">
    <name type="scientific">Asterophora parasitica</name>
    <dbReference type="NCBI Taxonomy" id="117018"/>
    <lineage>
        <taxon>Eukaryota</taxon>
        <taxon>Fungi</taxon>
        <taxon>Dikarya</taxon>
        <taxon>Basidiomycota</taxon>
        <taxon>Agaricomycotina</taxon>
        <taxon>Agaricomycetes</taxon>
        <taxon>Agaricomycetidae</taxon>
        <taxon>Agaricales</taxon>
        <taxon>Tricholomatineae</taxon>
        <taxon>Lyophyllaceae</taxon>
        <taxon>Asterophora</taxon>
    </lineage>
</organism>
<evidence type="ECO:0000256" key="8">
    <source>
        <dbReference type="ARBA" id="ARBA00022692"/>
    </source>
</evidence>
<evidence type="ECO:0000313" key="13">
    <source>
        <dbReference type="EMBL" id="KAG5646289.1"/>
    </source>
</evidence>
<evidence type="ECO:0000256" key="4">
    <source>
        <dbReference type="ARBA" id="ARBA00013795"/>
    </source>
</evidence>
<dbReference type="GO" id="GO:0004376">
    <property type="term" value="F:GPI mannosyltransferase activity"/>
    <property type="evidence" value="ECO:0007669"/>
    <property type="project" value="InterPro"/>
</dbReference>
<keyword evidence="14" id="KW-1185">Reference proteome</keyword>
<evidence type="ECO:0000256" key="7">
    <source>
        <dbReference type="ARBA" id="ARBA00022679"/>
    </source>
</evidence>
<comment type="caution">
    <text evidence="12">Lacks conserved residue(s) required for the propagation of feature annotation.</text>
</comment>
<feature type="transmembrane region" description="Helical" evidence="12">
    <location>
        <begin position="194"/>
        <end position="214"/>
    </location>
</feature>
<reference evidence="13" key="2">
    <citation type="submission" date="2021-10" db="EMBL/GenBank/DDBJ databases">
        <title>Phylogenomics reveals ancestral predisposition of the termite-cultivated fungus Termitomyces towards a domesticated lifestyle.</title>
        <authorList>
            <person name="Auxier B."/>
            <person name="Grum-Grzhimaylo A."/>
            <person name="Cardenas M.E."/>
            <person name="Lodge J.D."/>
            <person name="Laessoe T."/>
            <person name="Pedersen O."/>
            <person name="Smith M.E."/>
            <person name="Kuyper T.W."/>
            <person name="Franco-Molano E.A."/>
            <person name="Baroni T.J."/>
            <person name="Aanen D.K."/>
        </authorList>
    </citation>
    <scope>NUCLEOTIDE SEQUENCE</scope>
    <source>
        <strain evidence="13">AP01</strain>
        <tissue evidence="13">Mycelium</tissue>
    </source>
</reference>
<keyword evidence="11 12" id="KW-0472">Membrane</keyword>
<dbReference type="GO" id="GO:0005789">
    <property type="term" value="C:endoplasmic reticulum membrane"/>
    <property type="evidence" value="ECO:0007669"/>
    <property type="project" value="UniProtKB-SubCell"/>
</dbReference>
<keyword evidence="10 12" id="KW-1133">Transmembrane helix</keyword>
<dbReference type="AlphaFoldDB" id="A0A9P7KEE3"/>